<keyword evidence="1" id="KW-0808">Transferase</keyword>
<dbReference type="InterPro" id="IPR016181">
    <property type="entry name" value="Acyl_CoA_acyltransferase"/>
</dbReference>
<proteinExistence type="predicted"/>
<dbReference type="Gene3D" id="3.40.630.30">
    <property type="match status" value="1"/>
</dbReference>
<dbReference type="AlphaFoldDB" id="A0A432WLG1"/>
<sequence>MSGQAQTTSDNPQLTGQLKYLSGEDLSVAASLLLQAYQDDPVFQQIFKADKEGYAQRLRAAIREELNSFWQNRQPMFGLFHGETLEGVVCLTRPDQGFSSQRFWHWRLRMLLTAGYVSTRQLIEKERLIEQAVPYQSYFMLTFIAVHPRYQQHGLGQLLVQAVDSMLTGDPDAEGVVALATRPEYEHFLSQHGYQKLSSIEVGDISGALMSHGRG</sequence>
<reference evidence="1 2" key="1">
    <citation type="journal article" date="2011" name="Front. Microbiol.">
        <title>Genomic signatures of strain selection and enhancement in Bacillus atrophaeus var. globigii, a historical biowarfare simulant.</title>
        <authorList>
            <person name="Gibbons H.S."/>
            <person name="Broomall S.M."/>
            <person name="McNew L.A."/>
            <person name="Daligault H."/>
            <person name="Chapman C."/>
            <person name="Bruce D."/>
            <person name="Karavis M."/>
            <person name="Krepps M."/>
            <person name="McGregor P.A."/>
            <person name="Hong C."/>
            <person name="Park K.H."/>
            <person name="Akmal A."/>
            <person name="Feldman A."/>
            <person name="Lin J.S."/>
            <person name="Chang W.E."/>
            <person name="Higgs B.W."/>
            <person name="Demirev P."/>
            <person name="Lindquist J."/>
            <person name="Liem A."/>
            <person name="Fochler E."/>
            <person name="Read T.D."/>
            <person name="Tapia R."/>
            <person name="Johnson S."/>
            <person name="Bishop-Lilly K.A."/>
            <person name="Detter C."/>
            <person name="Han C."/>
            <person name="Sozhamannan S."/>
            <person name="Rosenzweig C.N."/>
            <person name="Skowronski E.W."/>
        </authorList>
    </citation>
    <scope>NUCLEOTIDE SEQUENCE [LARGE SCALE GENOMIC DNA]</scope>
    <source>
        <strain evidence="1 2">Y4G10-17</strain>
    </source>
</reference>
<evidence type="ECO:0000313" key="2">
    <source>
        <dbReference type="Proteomes" id="UP000287823"/>
    </source>
</evidence>
<dbReference type="Proteomes" id="UP000287823">
    <property type="component" value="Unassembled WGS sequence"/>
</dbReference>
<accession>A0A432WLG1</accession>
<evidence type="ECO:0000313" key="1">
    <source>
        <dbReference type="EMBL" id="RUO34656.1"/>
    </source>
</evidence>
<organism evidence="1 2">
    <name type="scientific">Aliidiomarina soli</name>
    <dbReference type="NCBI Taxonomy" id="1928574"/>
    <lineage>
        <taxon>Bacteria</taxon>
        <taxon>Pseudomonadati</taxon>
        <taxon>Pseudomonadota</taxon>
        <taxon>Gammaproteobacteria</taxon>
        <taxon>Alteromonadales</taxon>
        <taxon>Idiomarinaceae</taxon>
        <taxon>Aliidiomarina</taxon>
    </lineage>
</organism>
<dbReference type="SUPFAM" id="SSF55729">
    <property type="entry name" value="Acyl-CoA N-acyltransferases (Nat)"/>
    <property type="match status" value="1"/>
</dbReference>
<dbReference type="EMBL" id="PIPO01000001">
    <property type="protein sequence ID" value="RUO34656.1"/>
    <property type="molecule type" value="Genomic_DNA"/>
</dbReference>
<protein>
    <submittedName>
        <fullName evidence="1">GNAT family N-acetyltransferase</fullName>
    </submittedName>
</protein>
<comment type="caution">
    <text evidence="1">The sequence shown here is derived from an EMBL/GenBank/DDBJ whole genome shotgun (WGS) entry which is preliminary data.</text>
</comment>
<dbReference type="GO" id="GO:0016740">
    <property type="term" value="F:transferase activity"/>
    <property type="evidence" value="ECO:0007669"/>
    <property type="project" value="UniProtKB-KW"/>
</dbReference>
<name>A0A432WLG1_9GAMM</name>
<keyword evidence="2" id="KW-1185">Reference proteome</keyword>
<dbReference type="RefSeq" id="WP_126797711.1">
    <property type="nucleotide sequence ID" value="NZ_PIPO01000001.1"/>
</dbReference>
<gene>
    <name evidence="1" type="ORF">CWE14_01230</name>
</gene>